<dbReference type="EMBL" id="JARBHB010000007">
    <property type="protein sequence ID" value="KAJ8878453.1"/>
    <property type="molecule type" value="Genomic_DNA"/>
</dbReference>
<evidence type="ECO:0000313" key="2">
    <source>
        <dbReference type="Proteomes" id="UP001159363"/>
    </source>
</evidence>
<accession>A0ABQ9H2P2</accession>
<reference evidence="1 2" key="1">
    <citation type="submission" date="2023-02" db="EMBL/GenBank/DDBJ databases">
        <title>LHISI_Scaffold_Assembly.</title>
        <authorList>
            <person name="Stuart O.P."/>
            <person name="Cleave R."/>
            <person name="Magrath M.J.L."/>
            <person name="Mikheyev A.S."/>
        </authorList>
    </citation>
    <scope>NUCLEOTIDE SEQUENCE [LARGE SCALE GENOMIC DNA]</scope>
    <source>
        <strain evidence="1">Daus_M_001</strain>
        <tissue evidence="1">Leg muscle</tissue>
    </source>
</reference>
<name>A0ABQ9H2P2_9NEOP</name>
<evidence type="ECO:0000313" key="1">
    <source>
        <dbReference type="EMBL" id="KAJ8878453.1"/>
    </source>
</evidence>
<protein>
    <submittedName>
        <fullName evidence="1">Uncharacterized protein</fullName>
    </submittedName>
</protein>
<gene>
    <name evidence="1" type="ORF">PR048_019031</name>
</gene>
<organism evidence="1 2">
    <name type="scientific">Dryococelus australis</name>
    <dbReference type="NCBI Taxonomy" id="614101"/>
    <lineage>
        <taxon>Eukaryota</taxon>
        <taxon>Metazoa</taxon>
        <taxon>Ecdysozoa</taxon>
        <taxon>Arthropoda</taxon>
        <taxon>Hexapoda</taxon>
        <taxon>Insecta</taxon>
        <taxon>Pterygota</taxon>
        <taxon>Neoptera</taxon>
        <taxon>Polyneoptera</taxon>
        <taxon>Phasmatodea</taxon>
        <taxon>Verophasmatodea</taxon>
        <taxon>Anareolatae</taxon>
        <taxon>Phasmatidae</taxon>
        <taxon>Eurycanthinae</taxon>
        <taxon>Dryococelus</taxon>
    </lineage>
</organism>
<dbReference type="Proteomes" id="UP001159363">
    <property type="component" value="Chromosome 6"/>
</dbReference>
<proteinExistence type="predicted"/>
<comment type="caution">
    <text evidence="1">The sequence shown here is derived from an EMBL/GenBank/DDBJ whole genome shotgun (WGS) entry which is preliminary data.</text>
</comment>
<keyword evidence="2" id="KW-1185">Reference proteome</keyword>
<sequence>MVSIKMVQMEANKFARRLEIPVAQLKGSLSLHENKRFHLWKEVKQWLRSYLKNISKNYAIKKKHRHTTFCHKEAMLTKYQYGSTCLKPPS</sequence>